<sequence>MMAFRFRRLPARTAPLVMPLLLSVMMTFIISGLSTLMSLGPHPEFLGHWSRAWGASWIVGFPTLLLVLPLVRRAVALIVEPPAR</sequence>
<keyword evidence="3" id="KW-1185">Reference proteome</keyword>
<evidence type="ECO:0000256" key="1">
    <source>
        <dbReference type="SAM" id="Phobius"/>
    </source>
</evidence>
<dbReference type="RefSeq" id="WP_127727627.1">
    <property type="nucleotide sequence ID" value="NZ_SACP01000003.1"/>
</dbReference>
<dbReference type="OrthoDB" id="7159403at2"/>
<feature type="transmembrane region" description="Helical" evidence="1">
    <location>
        <begin position="20"/>
        <end position="40"/>
    </location>
</feature>
<keyword evidence="1" id="KW-0812">Transmembrane</keyword>
<evidence type="ECO:0000313" key="3">
    <source>
        <dbReference type="Proteomes" id="UP000286997"/>
    </source>
</evidence>
<keyword evidence="1" id="KW-1133">Transmembrane helix</keyword>
<evidence type="ECO:0000313" key="2">
    <source>
        <dbReference type="EMBL" id="RVU20652.1"/>
    </source>
</evidence>
<proteinExistence type="predicted"/>
<accession>A0A3S2YW02</accession>
<dbReference type="InterPro" id="IPR021529">
    <property type="entry name" value="DUF2798"/>
</dbReference>
<feature type="transmembrane region" description="Helical" evidence="1">
    <location>
        <begin position="52"/>
        <end position="71"/>
    </location>
</feature>
<protein>
    <submittedName>
        <fullName evidence="2">DUF2798 domain-containing protein</fullName>
    </submittedName>
</protein>
<dbReference type="AlphaFoldDB" id="A0A3S2YW02"/>
<dbReference type="Proteomes" id="UP000286997">
    <property type="component" value="Unassembled WGS sequence"/>
</dbReference>
<gene>
    <name evidence="2" type="ORF">EOE48_04700</name>
</gene>
<organism evidence="2 3">
    <name type="scientific">Methylobacterium oryzihabitans</name>
    <dbReference type="NCBI Taxonomy" id="2499852"/>
    <lineage>
        <taxon>Bacteria</taxon>
        <taxon>Pseudomonadati</taxon>
        <taxon>Pseudomonadota</taxon>
        <taxon>Alphaproteobacteria</taxon>
        <taxon>Hyphomicrobiales</taxon>
        <taxon>Methylobacteriaceae</taxon>
        <taxon>Methylobacterium</taxon>
    </lineage>
</organism>
<name>A0A3S2YW02_9HYPH</name>
<keyword evidence="1" id="KW-0472">Membrane</keyword>
<comment type="caution">
    <text evidence="2">The sequence shown here is derived from an EMBL/GenBank/DDBJ whole genome shotgun (WGS) entry which is preliminary data.</text>
</comment>
<dbReference type="EMBL" id="SACP01000003">
    <property type="protein sequence ID" value="RVU20652.1"/>
    <property type="molecule type" value="Genomic_DNA"/>
</dbReference>
<reference evidence="2 3" key="1">
    <citation type="submission" date="2019-01" db="EMBL/GenBank/DDBJ databases">
        <authorList>
            <person name="Chen W.-M."/>
        </authorList>
    </citation>
    <scope>NUCLEOTIDE SEQUENCE [LARGE SCALE GENOMIC DNA]</scope>
    <source>
        <strain evidence="2 3">TER-1</strain>
    </source>
</reference>
<dbReference type="Pfam" id="PF11391">
    <property type="entry name" value="DUF2798"/>
    <property type="match status" value="1"/>
</dbReference>